<name>A0A5E6MBC2_9BACT</name>
<dbReference type="GO" id="GO:0004370">
    <property type="term" value="F:glycerol kinase activity"/>
    <property type="evidence" value="ECO:0007669"/>
    <property type="project" value="TreeGrafter"/>
</dbReference>
<dbReference type="Pfam" id="PF02782">
    <property type="entry name" value="FGGY_C"/>
    <property type="match status" value="1"/>
</dbReference>
<dbReference type="PROSITE" id="PS00445">
    <property type="entry name" value="FGGY_KINASES_2"/>
    <property type="match status" value="1"/>
</dbReference>
<feature type="domain" description="Carbohydrate kinase FGGY C-terminal" evidence="9">
    <location>
        <begin position="255"/>
        <end position="441"/>
    </location>
</feature>
<evidence type="ECO:0000259" key="8">
    <source>
        <dbReference type="Pfam" id="PF00370"/>
    </source>
</evidence>
<dbReference type="Gene3D" id="3.30.420.40">
    <property type="match status" value="2"/>
</dbReference>
<evidence type="ECO:0000256" key="5">
    <source>
        <dbReference type="ARBA" id="ARBA00022840"/>
    </source>
</evidence>
<dbReference type="Proteomes" id="UP000334923">
    <property type="component" value="Unassembled WGS sequence"/>
</dbReference>
<sequence>MEYILALDQGTTSSRALLLDRRGAIVSKAQRPVSILTPKPEWVEQNPEVLWRSQEEAARDALSRAGVKPRQIAAIGIANQRETFLLWDRRSLEPVGSALVWQDRRSTALCHRLREAGWEETIRQKTGLRLNPYFSGTKLLWLWESLPMLSSRLNRLCFGTVDSWLLAKLTGGEAHLTEESNASRTLFYDIYEHRWDQELLALFQTPLSLLPKVVSSAGLFGKGAGFWEGIPILAVLGDQQASLYGQLCWGRGGLKTTYGTGAFSLMNLGNRPPEAGEGLLISPGWSLGRQTDYVLEGSVFVAGAAFQWLVDGLRLASNIGQVEAMARQAPDSEGLVFVPALTGLGSPYWDPSAEGLLIGITRRTRPSQIAHAVFEGVAHQVCDVIEAMGRATGVPLHEMKVDGGAAQSDLLLQIQADLLGLPVARSGCHEATALGAGLLAGQEAGFFSSPEERSSFGQIDRIFSPLLDSRERLRKREEWKSAIDRARGWRREEPGPISS</sequence>
<dbReference type="AlphaFoldDB" id="A0A5E6MBC2"/>
<organism evidence="10 11">
    <name type="scientific">Methylacidimicrobium tartarophylax</name>
    <dbReference type="NCBI Taxonomy" id="1041768"/>
    <lineage>
        <taxon>Bacteria</taxon>
        <taxon>Pseudomonadati</taxon>
        <taxon>Verrucomicrobiota</taxon>
        <taxon>Methylacidimicrobium</taxon>
    </lineage>
</organism>
<dbReference type="NCBIfam" id="NF000756">
    <property type="entry name" value="PRK00047.1"/>
    <property type="match status" value="1"/>
</dbReference>
<keyword evidence="2 7" id="KW-0808">Transferase</keyword>
<dbReference type="PANTHER" id="PTHR10196">
    <property type="entry name" value="SUGAR KINASE"/>
    <property type="match status" value="1"/>
</dbReference>
<evidence type="ECO:0000256" key="3">
    <source>
        <dbReference type="ARBA" id="ARBA00022741"/>
    </source>
</evidence>
<dbReference type="GO" id="GO:0005524">
    <property type="term" value="F:ATP binding"/>
    <property type="evidence" value="ECO:0007669"/>
    <property type="project" value="UniProtKB-KW"/>
</dbReference>
<protein>
    <recommendedName>
        <fullName evidence="6">ATP:glycerol 3-phosphotransferase</fullName>
    </recommendedName>
</protein>
<dbReference type="InterPro" id="IPR018484">
    <property type="entry name" value="FGGY_N"/>
</dbReference>
<dbReference type="GO" id="GO:0019563">
    <property type="term" value="P:glycerol catabolic process"/>
    <property type="evidence" value="ECO:0007669"/>
    <property type="project" value="TreeGrafter"/>
</dbReference>
<evidence type="ECO:0000256" key="7">
    <source>
        <dbReference type="RuleBase" id="RU003733"/>
    </source>
</evidence>
<evidence type="ECO:0000256" key="4">
    <source>
        <dbReference type="ARBA" id="ARBA00022777"/>
    </source>
</evidence>
<dbReference type="GO" id="GO:0005829">
    <property type="term" value="C:cytosol"/>
    <property type="evidence" value="ECO:0007669"/>
    <property type="project" value="TreeGrafter"/>
</dbReference>
<dbReference type="OrthoDB" id="9805576at2"/>
<gene>
    <name evidence="10" type="primary">glpK</name>
    <name evidence="10" type="synonym">GK</name>
    <name evidence="10" type="ORF">MAMT_00677</name>
</gene>
<dbReference type="PANTHER" id="PTHR10196:SF69">
    <property type="entry name" value="GLYCEROL KINASE"/>
    <property type="match status" value="1"/>
</dbReference>
<evidence type="ECO:0000259" key="9">
    <source>
        <dbReference type="Pfam" id="PF02782"/>
    </source>
</evidence>
<dbReference type="EMBL" id="CABFVA020000025">
    <property type="protein sequence ID" value="VVM05594.1"/>
    <property type="molecule type" value="Genomic_DNA"/>
</dbReference>
<evidence type="ECO:0000256" key="2">
    <source>
        <dbReference type="ARBA" id="ARBA00022679"/>
    </source>
</evidence>
<comment type="similarity">
    <text evidence="1 7">Belongs to the FGGY kinase family.</text>
</comment>
<dbReference type="InterPro" id="IPR000577">
    <property type="entry name" value="Carb_kinase_FGGY"/>
</dbReference>
<dbReference type="InterPro" id="IPR018483">
    <property type="entry name" value="Carb_kinase_FGGY_CS"/>
</dbReference>
<dbReference type="CDD" id="cd07769">
    <property type="entry name" value="ASKHA_NBD_FGGY_GK"/>
    <property type="match status" value="1"/>
</dbReference>
<accession>A0A5E6MBC2</accession>
<dbReference type="PIRSF" id="PIRSF000538">
    <property type="entry name" value="GlpK"/>
    <property type="match status" value="1"/>
</dbReference>
<keyword evidence="3" id="KW-0547">Nucleotide-binding</keyword>
<evidence type="ECO:0000256" key="1">
    <source>
        <dbReference type="ARBA" id="ARBA00009156"/>
    </source>
</evidence>
<evidence type="ECO:0000313" key="10">
    <source>
        <dbReference type="EMBL" id="VVM05594.1"/>
    </source>
</evidence>
<keyword evidence="4 7" id="KW-0418">Kinase</keyword>
<evidence type="ECO:0000256" key="6">
    <source>
        <dbReference type="ARBA" id="ARBA00043149"/>
    </source>
</evidence>
<keyword evidence="5" id="KW-0067">ATP-binding</keyword>
<proteinExistence type="inferred from homology"/>
<dbReference type="RefSeq" id="WP_142659604.1">
    <property type="nucleotide sequence ID" value="NZ_CABFVA020000025.1"/>
</dbReference>
<evidence type="ECO:0000313" key="11">
    <source>
        <dbReference type="Proteomes" id="UP000334923"/>
    </source>
</evidence>
<feature type="domain" description="Carbohydrate kinase FGGY N-terminal" evidence="8">
    <location>
        <begin position="3"/>
        <end position="245"/>
    </location>
</feature>
<dbReference type="Pfam" id="PF00370">
    <property type="entry name" value="FGGY_N"/>
    <property type="match status" value="1"/>
</dbReference>
<reference evidence="10 11" key="1">
    <citation type="submission" date="2019-09" db="EMBL/GenBank/DDBJ databases">
        <authorList>
            <person name="Cremers G."/>
        </authorList>
    </citation>
    <scope>NUCLEOTIDE SEQUENCE [LARGE SCALE GENOMIC DNA]</scope>
    <source>
        <strain evidence="10">4A</strain>
    </source>
</reference>
<dbReference type="InterPro" id="IPR018485">
    <property type="entry name" value="FGGY_C"/>
</dbReference>
<keyword evidence="11" id="KW-1185">Reference proteome</keyword>
<dbReference type="SUPFAM" id="SSF53067">
    <property type="entry name" value="Actin-like ATPase domain"/>
    <property type="match status" value="2"/>
</dbReference>
<dbReference type="InterPro" id="IPR043129">
    <property type="entry name" value="ATPase_NBD"/>
</dbReference>